<dbReference type="VEuPathDB" id="TriTrypDB:LpyrH10_01_4870"/>
<feature type="compositionally biased region" description="Acidic residues" evidence="1">
    <location>
        <begin position="171"/>
        <end position="181"/>
    </location>
</feature>
<proteinExistence type="predicted"/>
<protein>
    <submittedName>
        <fullName evidence="2">Uncharacterized protein</fullName>
    </submittedName>
</protein>
<organism evidence="2 3">
    <name type="scientific">Leptomonas pyrrhocoris</name>
    <name type="common">Firebug parasite</name>
    <dbReference type="NCBI Taxonomy" id="157538"/>
    <lineage>
        <taxon>Eukaryota</taxon>
        <taxon>Discoba</taxon>
        <taxon>Euglenozoa</taxon>
        <taxon>Kinetoplastea</taxon>
        <taxon>Metakinetoplastina</taxon>
        <taxon>Trypanosomatida</taxon>
        <taxon>Trypanosomatidae</taxon>
        <taxon>Leishmaniinae</taxon>
        <taxon>Leptomonas</taxon>
    </lineage>
</organism>
<feature type="region of interest" description="Disordered" evidence="1">
    <location>
        <begin position="437"/>
        <end position="472"/>
    </location>
</feature>
<dbReference type="AlphaFoldDB" id="A0A0M9GAJ8"/>
<evidence type="ECO:0000256" key="1">
    <source>
        <dbReference type="SAM" id="MobiDB-lite"/>
    </source>
</evidence>
<comment type="caution">
    <text evidence="2">The sequence shown here is derived from an EMBL/GenBank/DDBJ whole genome shotgun (WGS) entry which is preliminary data.</text>
</comment>
<dbReference type="OrthoDB" id="272390at2759"/>
<feature type="region of interest" description="Disordered" evidence="1">
    <location>
        <begin position="166"/>
        <end position="252"/>
    </location>
</feature>
<feature type="compositionally biased region" description="Basic and acidic residues" evidence="1">
    <location>
        <begin position="213"/>
        <end position="225"/>
    </location>
</feature>
<evidence type="ECO:0000313" key="3">
    <source>
        <dbReference type="Proteomes" id="UP000037923"/>
    </source>
</evidence>
<dbReference type="OMA" id="EEVGYLH"/>
<evidence type="ECO:0000313" key="2">
    <source>
        <dbReference type="EMBL" id="KPA86257.1"/>
    </source>
</evidence>
<dbReference type="EMBL" id="LGTL01000001">
    <property type="protein sequence ID" value="KPA86257.1"/>
    <property type="molecule type" value="Genomic_DNA"/>
</dbReference>
<dbReference type="GeneID" id="26900784"/>
<keyword evidence="3" id="KW-1185">Reference proteome</keyword>
<dbReference type="Proteomes" id="UP000037923">
    <property type="component" value="Unassembled WGS sequence"/>
</dbReference>
<gene>
    <name evidence="2" type="ORF">ABB37_00487</name>
</gene>
<dbReference type="RefSeq" id="XP_015664696.1">
    <property type="nucleotide sequence ID" value="XM_015796688.1"/>
</dbReference>
<reference evidence="2 3" key="1">
    <citation type="submission" date="2015-07" db="EMBL/GenBank/DDBJ databases">
        <title>High-quality genome of monoxenous trypanosomatid Leptomonas pyrrhocoris.</title>
        <authorList>
            <person name="Flegontov P."/>
            <person name="Butenko A."/>
            <person name="Firsov S."/>
            <person name="Vlcek C."/>
            <person name="Logacheva M.D."/>
            <person name="Field M."/>
            <person name="Filatov D."/>
            <person name="Flegontova O."/>
            <person name="Gerasimov E."/>
            <person name="Jackson A.P."/>
            <person name="Kelly S."/>
            <person name="Opperdoes F."/>
            <person name="O'Reilly A."/>
            <person name="Votypka J."/>
            <person name="Yurchenko V."/>
            <person name="Lukes J."/>
        </authorList>
    </citation>
    <scope>NUCLEOTIDE SEQUENCE [LARGE SCALE GENOMIC DNA]</scope>
    <source>
        <strain evidence="2">H10</strain>
    </source>
</reference>
<accession>A0A0M9GAJ8</accession>
<sequence length="524" mass="56640">MNVAPLYREVLKSLSRACKTRPHFVQDARFLLSLPLLSHNNKDGGGDTVGTTASLTAASCALASQAPVNLAAPSEEPEGALTFHHTTLENYLRRPASMCYPIDTQTLFALCYADLHSAVFQPPQADGSVNPVAQQILRYRNLLWLRDRLARVLSDKTTTQLATSLSIADGPDTDDFIPDEAFDGHSRDLTGSASVTTAPHDRPVAVASGAVSDEAHTDGHVKPEKGAFSASPPPSASSRTGAAQPATVAPATITENDPDVVYSAGSIGLQGEMFVLRHREAFPMAAHFLSGFPTVPAAELAGCAHQQAALVRLVRDKYPTTVTCEDGQVSLSVAVEPFDPQYRTREHAGMGYFATAHRQFRVRFHLQPLVRDNAGAAEKTEVLVVNSYFVRLDMEVMQVVEEVGYLHSRDVLRMLRERDYGDHFSDNIGTAVADALGEGGEKDTSKGSRGAAGKTKHSKRISEDTSASTASSPDNARVFSLYFVNRTDAPMVLKGILYYKIGKRNKLATAPIRCIPFGFVLLEA</sequence>
<name>A0A0M9GAJ8_LEPPY</name>